<dbReference type="Pfam" id="PF00990">
    <property type="entry name" value="GGDEF"/>
    <property type="match status" value="1"/>
</dbReference>
<dbReference type="InterPro" id="IPR029787">
    <property type="entry name" value="Nucleotide_cyclase"/>
</dbReference>
<dbReference type="NCBIfam" id="TIGR00254">
    <property type="entry name" value="GGDEF"/>
    <property type="match status" value="1"/>
</dbReference>
<dbReference type="InterPro" id="IPR043128">
    <property type="entry name" value="Rev_trsase/Diguanyl_cyclase"/>
</dbReference>
<reference evidence="5 6" key="1">
    <citation type="journal article" date="2010" name="DNA Res.">
        <title>Bacterial lifestyle in a deep-sea hydrothermal vent chimney revealed by the genome sequence of the thermophilic bacterium Deferribacter desulfuricans SSM1.</title>
        <authorList>
            <person name="Takaki Y."/>
            <person name="Shimamura S."/>
            <person name="Nakagawa S."/>
            <person name="Fukuhara Y."/>
            <person name="Horikawa H."/>
            <person name="Ankai A."/>
            <person name="Harada T."/>
            <person name="Hosoyama A."/>
            <person name="Oguchi A."/>
            <person name="Fukui S."/>
            <person name="Fujita N."/>
            <person name="Takami H."/>
            <person name="Takai K."/>
        </authorList>
    </citation>
    <scope>NUCLEOTIDE SEQUENCE [LARGE SCALE GENOMIC DNA]</scope>
    <source>
        <strain evidence="6">DSM 14783 / JCM 11476 / NBRC 101012 / SSM1</strain>
    </source>
</reference>
<name>D3P9B9_DEFDS</name>
<dbReference type="PROSITE" id="PS50887">
    <property type="entry name" value="GGDEF"/>
    <property type="match status" value="1"/>
</dbReference>
<dbReference type="KEGG" id="ddf:DEFDS_1854"/>
<evidence type="ECO:0000313" key="6">
    <source>
        <dbReference type="Proteomes" id="UP000001520"/>
    </source>
</evidence>
<dbReference type="InterPro" id="IPR050469">
    <property type="entry name" value="Diguanylate_Cyclase"/>
</dbReference>
<dbReference type="CDD" id="cd01949">
    <property type="entry name" value="GGDEF"/>
    <property type="match status" value="1"/>
</dbReference>
<feature type="transmembrane region" description="Helical" evidence="3">
    <location>
        <begin position="103"/>
        <end position="119"/>
    </location>
</feature>
<keyword evidence="3" id="KW-1133">Transmembrane helix</keyword>
<dbReference type="Gene3D" id="3.30.70.270">
    <property type="match status" value="1"/>
</dbReference>
<dbReference type="GO" id="GO:1902201">
    <property type="term" value="P:negative regulation of bacterial-type flagellum-dependent cell motility"/>
    <property type="evidence" value="ECO:0007669"/>
    <property type="project" value="TreeGrafter"/>
</dbReference>
<dbReference type="PANTHER" id="PTHR45138:SF9">
    <property type="entry name" value="DIGUANYLATE CYCLASE DGCM-RELATED"/>
    <property type="match status" value="1"/>
</dbReference>
<protein>
    <recommendedName>
        <fullName evidence="1">diguanylate cyclase</fullName>
        <ecNumber evidence="1">2.7.7.65</ecNumber>
    </recommendedName>
</protein>
<dbReference type="SMART" id="SM00267">
    <property type="entry name" value="GGDEF"/>
    <property type="match status" value="1"/>
</dbReference>
<proteinExistence type="predicted"/>
<dbReference type="OrthoDB" id="9813903at2"/>
<keyword evidence="3" id="KW-0472">Membrane</keyword>
<dbReference type="AlphaFoldDB" id="D3P9B9"/>
<feature type="transmembrane region" description="Helical" evidence="3">
    <location>
        <begin position="157"/>
        <end position="177"/>
    </location>
</feature>
<dbReference type="RefSeq" id="WP_013008554.1">
    <property type="nucleotide sequence ID" value="NC_013939.1"/>
</dbReference>
<evidence type="ECO:0000256" key="3">
    <source>
        <dbReference type="SAM" id="Phobius"/>
    </source>
</evidence>
<dbReference type="FunFam" id="3.30.70.270:FF:000001">
    <property type="entry name" value="Diguanylate cyclase domain protein"/>
    <property type="match status" value="1"/>
</dbReference>
<feature type="transmembrane region" description="Helical" evidence="3">
    <location>
        <begin position="77"/>
        <end position="97"/>
    </location>
</feature>
<feature type="transmembrane region" description="Helical" evidence="3">
    <location>
        <begin position="53"/>
        <end position="70"/>
    </location>
</feature>
<evidence type="ECO:0000256" key="1">
    <source>
        <dbReference type="ARBA" id="ARBA00012528"/>
    </source>
</evidence>
<organism evidence="5 6">
    <name type="scientific">Deferribacter desulfuricans (strain DSM 14783 / JCM 11476 / NBRC 101012 / SSM1)</name>
    <dbReference type="NCBI Taxonomy" id="639282"/>
    <lineage>
        <taxon>Bacteria</taxon>
        <taxon>Pseudomonadati</taxon>
        <taxon>Deferribacterota</taxon>
        <taxon>Deferribacteres</taxon>
        <taxon>Deferribacterales</taxon>
        <taxon>Deferribacteraceae</taxon>
        <taxon>Deferribacter</taxon>
    </lineage>
</organism>
<dbReference type="GO" id="GO:0005886">
    <property type="term" value="C:plasma membrane"/>
    <property type="evidence" value="ECO:0007669"/>
    <property type="project" value="TreeGrafter"/>
</dbReference>
<keyword evidence="6" id="KW-1185">Reference proteome</keyword>
<evidence type="ECO:0000256" key="2">
    <source>
        <dbReference type="ARBA" id="ARBA00034247"/>
    </source>
</evidence>
<dbReference type="SUPFAM" id="SSF55073">
    <property type="entry name" value="Nucleotide cyclase"/>
    <property type="match status" value="1"/>
</dbReference>
<accession>D3P9B9</accession>
<keyword evidence="3" id="KW-0812">Transmembrane</keyword>
<dbReference type="HOGENOM" id="CLU_766673_0_0_0"/>
<evidence type="ECO:0000259" key="4">
    <source>
        <dbReference type="PROSITE" id="PS50887"/>
    </source>
</evidence>
<dbReference type="STRING" id="639282.DEFDS_1854"/>
<dbReference type="InterPro" id="IPR000160">
    <property type="entry name" value="GGDEF_dom"/>
</dbReference>
<dbReference type="PANTHER" id="PTHR45138">
    <property type="entry name" value="REGULATORY COMPONENTS OF SENSORY TRANSDUCTION SYSTEM"/>
    <property type="match status" value="1"/>
</dbReference>
<dbReference type="EC" id="2.7.7.65" evidence="1"/>
<dbReference type="EMBL" id="AP011529">
    <property type="protein sequence ID" value="BAI81309.1"/>
    <property type="molecule type" value="Genomic_DNA"/>
</dbReference>
<dbReference type="GO" id="GO:0052621">
    <property type="term" value="F:diguanylate cyclase activity"/>
    <property type="evidence" value="ECO:0007669"/>
    <property type="project" value="UniProtKB-EC"/>
</dbReference>
<feature type="transmembrane region" description="Helical" evidence="3">
    <location>
        <begin position="126"/>
        <end position="145"/>
    </location>
</feature>
<dbReference type="Proteomes" id="UP000001520">
    <property type="component" value="Chromosome"/>
</dbReference>
<dbReference type="eggNOG" id="COG3706">
    <property type="taxonomic scope" value="Bacteria"/>
</dbReference>
<comment type="catalytic activity">
    <reaction evidence="2">
        <text>2 GTP = 3',3'-c-di-GMP + 2 diphosphate</text>
        <dbReference type="Rhea" id="RHEA:24898"/>
        <dbReference type="ChEBI" id="CHEBI:33019"/>
        <dbReference type="ChEBI" id="CHEBI:37565"/>
        <dbReference type="ChEBI" id="CHEBI:58805"/>
        <dbReference type="EC" id="2.7.7.65"/>
    </reaction>
</comment>
<gene>
    <name evidence="5" type="ordered locus">DEFDS_1854</name>
</gene>
<dbReference type="GO" id="GO:0043709">
    <property type="term" value="P:cell adhesion involved in single-species biofilm formation"/>
    <property type="evidence" value="ECO:0007669"/>
    <property type="project" value="TreeGrafter"/>
</dbReference>
<feature type="domain" description="GGDEF" evidence="4">
    <location>
        <begin position="229"/>
        <end position="361"/>
    </location>
</feature>
<feature type="transmembrane region" description="Helical" evidence="3">
    <location>
        <begin position="21"/>
        <end position="41"/>
    </location>
</feature>
<sequence length="361" mass="41878">MVEKFEYLDVTNLVNEKILKLTSVIGVLLFYSFGILDVLLYPQFKYLFLKFRFLFIGIPISICFIILLLKNNIKVKIIAFSIIAILVSINICAVIFISKDINQFYYTGLVFLILYVTNISNLPFKYNIFTVIIINLVFIVFSIVFPFTNKYVLINDVIGLFFVSFAGLFSNYIIDYYRLRDLELKIKNEIEIADLYHKSTHDKLTNLKNKYIFKQLFEQSWENAKRDRKPISILMIDIDDFKKYNDNYGHIAGDNVLKKIALILQENVKRNNDVVARFGGEEFIIMLYDTDEYGAKMIANNILKNINKTNIKHDYATFGRVTVSIGCSTIIPKDNLNPNDLIIIADEALYKAKKEGKNKVI</sequence>
<evidence type="ECO:0000313" key="5">
    <source>
        <dbReference type="EMBL" id="BAI81309.1"/>
    </source>
</evidence>